<organism evidence="2 3">
    <name type="scientific">Prorocentrum cordatum</name>
    <dbReference type="NCBI Taxonomy" id="2364126"/>
    <lineage>
        <taxon>Eukaryota</taxon>
        <taxon>Sar</taxon>
        <taxon>Alveolata</taxon>
        <taxon>Dinophyceae</taxon>
        <taxon>Prorocentrales</taxon>
        <taxon>Prorocentraceae</taxon>
        <taxon>Prorocentrum</taxon>
    </lineage>
</organism>
<dbReference type="EMBL" id="CAUYUJ010014907">
    <property type="protein sequence ID" value="CAK0847527.1"/>
    <property type="molecule type" value="Genomic_DNA"/>
</dbReference>
<dbReference type="Gene3D" id="2.170.16.10">
    <property type="entry name" value="Hedgehog/Intein (Hint) domain"/>
    <property type="match status" value="2"/>
</dbReference>
<dbReference type="InterPro" id="IPR050387">
    <property type="entry name" value="Hedgehog_Signaling"/>
</dbReference>
<evidence type="ECO:0000313" key="3">
    <source>
        <dbReference type="Proteomes" id="UP001189429"/>
    </source>
</evidence>
<dbReference type="Proteomes" id="UP001189429">
    <property type="component" value="Unassembled WGS sequence"/>
</dbReference>
<dbReference type="PANTHER" id="PTHR11889:SF31">
    <property type="entry name" value="PROTEIN HEDGEHOG"/>
    <property type="match status" value="1"/>
</dbReference>
<accession>A0ABN9TN96</accession>
<reference evidence="2" key="1">
    <citation type="submission" date="2023-10" db="EMBL/GenBank/DDBJ databases">
        <authorList>
            <person name="Chen Y."/>
            <person name="Shah S."/>
            <person name="Dougan E. K."/>
            <person name="Thang M."/>
            <person name="Chan C."/>
        </authorList>
    </citation>
    <scope>NUCLEOTIDE SEQUENCE [LARGE SCALE GENOMIC DNA]</scope>
</reference>
<evidence type="ECO:0000256" key="1">
    <source>
        <dbReference type="SAM" id="SignalP"/>
    </source>
</evidence>
<dbReference type="InterPro" id="IPR036844">
    <property type="entry name" value="Hint_dom_sf"/>
</dbReference>
<sequence length="750" mass="80007">MSGPRRRRGRGAAMAAGRAPARAPVALLLAACLVPRAAPKGCFTGSAEVTMADGSLRPLQEVRAGDEVLSWDESLGRLAPSVVQGTPSFLRAASEVVELELGASAARGARSPGRLLHATVDHPFWSRSKGALVSLQPEATDREYGLRAAALVPGEELESPEAAAGGANGPRVLGLAQASAALLRGGRLHGAANRSHVEVRTLCLHPLHWFFVQGVRVHNKGCFAPWVGVLMGDGTERAISSVQAGDTVMSWDSSSGSLQQARVRSRESYPARDLFQVLLVAAEGQALAARRLHGAGAGAGPPRRAAPLVLTGDHPVYSARQQGLVSLRPEHTFERYGVTVAQMQTDGEVLVCQDGRHVNASVMAWADPLETVMTLTLDEHHWFYAEGVLVHNKGGFGGHSSTGFGGHGIGHTAYRSNPLAAATYVPRSHFSSLGTFAMFAMTEHVRRRRNLWGTGARDGCIYGATIAADGYDNESVIANVNATCRRHMPSVEACFACDSCQTARCLKNLTGCAAFLEELYAGGCRQIDDQQSMLAAFLLLLLSFWGLTWCCHRSGSINSSPRSMARYRQRRLQLSPMNEVKLDRVFFEGEYTERGTTQNTTYSLLFLPDGIVRGIAKDDDGTAQVDGKLRWRKAQAAGVIVWTETGQQTVEVPRQRRRAPAAGRRARRGRRAACAVAAPGAPRLGVTCCSRSGLPAQPTATAGAIPRIPPPIVAPHTSTPAGKRATQTELALLAQGSGGLAPIRDICADL</sequence>
<proteinExistence type="predicted"/>
<evidence type="ECO:0000313" key="2">
    <source>
        <dbReference type="EMBL" id="CAK0847527.1"/>
    </source>
</evidence>
<dbReference type="InterPro" id="IPR006141">
    <property type="entry name" value="Intein_N"/>
</dbReference>
<name>A0ABN9TN96_9DINO</name>
<protein>
    <recommendedName>
        <fullName evidence="4">Intein C-terminal splicing domain-containing protein</fullName>
    </recommendedName>
</protein>
<comment type="caution">
    <text evidence="2">The sequence shown here is derived from an EMBL/GenBank/DDBJ whole genome shotgun (WGS) entry which is preliminary data.</text>
</comment>
<dbReference type="PANTHER" id="PTHR11889">
    <property type="entry name" value="HEDGEHOG"/>
    <property type="match status" value="1"/>
</dbReference>
<keyword evidence="3" id="KW-1185">Reference proteome</keyword>
<gene>
    <name evidence="2" type="ORF">PCOR1329_LOCUS40703</name>
</gene>
<dbReference type="PROSITE" id="PS50817">
    <property type="entry name" value="INTEIN_N_TER"/>
    <property type="match status" value="1"/>
</dbReference>
<dbReference type="SUPFAM" id="SSF51294">
    <property type="entry name" value="Hedgehog/intein (Hint) domain"/>
    <property type="match status" value="2"/>
</dbReference>
<feature type="chain" id="PRO_5047475270" description="Intein C-terminal splicing domain-containing protein" evidence="1">
    <location>
        <begin position="40"/>
        <end position="750"/>
    </location>
</feature>
<keyword evidence="1" id="KW-0732">Signal</keyword>
<evidence type="ECO:0008006" key="4">
    <source>
        <dbReference type="Google" id="ProtNLM"/>
    </source>
</evidence>
<feature type="signal peptide" evidence="1">
    <location>
        <begin position="1"/>
        <end position="39"/>
    </location>
</feature>